<dbReference type="PANTHER" id="PTHR46825:SF15">
    <property type="entry name" value="BETA-LACTAMASE-RELATED DOMAIN-CONTAINING PROTEIN"/>
    <property type="match status" value="1"/>
</dbReference>
<protein>
    <submittedName>
        <fullName evidence="4">Serine hydrolase</fullName>
    </submittedName>
</protein>
<name>A0A939DD82_9GAMM</name>
<evidence type="ECO:0000259" key="2">
    <source>
        <dbReference type="Pfam" id="PF00144"/>
    </source>
</evidence>
<accession>A0A939DD82</accession>
<keyword evidence="5" id="KW-1185">Reference proteome</keyword>
<feature type="domain" description="Beta-lactamase-related" evidence="2">
    <location>
        <begin position="34"/>
        <end position="372"/>
    </location>
</feature>
<evidence type="ECO:0000313" key="4">
    <source>
        <dbReference type="EMBL" id="MBN7796088.1"/>
    </source>
</evidence>
<proteinExistence type="predicted"/>
<evidence type="ECO:0000256" key="1">
    <source>
        <dbReference type="SAM" id="SignalP"/>
    </source>
</evidence>
<comment type="caution">
    <text evidence="4">The sequence shown here is derived from an EMBL/GenBank/DDBJ whole genome shotgun (WGS) entry which is preliminary data.</text>
</comment>
<keyword evidence="1" id="KW-0732">Signal</keyword>
<evidence type="ECO:0000259" key="3">
    <source>
        <dbReference type="Pfam" id="PF11954"/>
    </source>
</evidence>
<dbReference type="PANTHER" id="PTHR46825">
    <property type="entry name" value="D-ALANYL-D-ALANINE-CARBOXYPEPTIDASE/ENDOPEPTIDASE AMPH"/>
    <property type="match status" value="1"/>
</dbReference>
<dbReference type="RefSeq" id="WP_206559535.1">
    <property type="nucleotide sequence ID" value="NZ_JAFKCZ010000004.1"/>
</dbReference>
<dbReference type="InterPro" id="IPR012338">
    <property type="entry name" value="Beta-lactam/transpept-like"/>
</dbReference>
<dbReference type="Pfam" id="PF11954">
    <property type="entry name" value="DUF3471"/>
    <property type="match status" value="1"/>
</dbReference>
<dbReference type="Proteomes" id="UP000664303">
    <property type="component" value="Unassembled WGS sequence"/>
</dbReference>
<dbReference type="AlphaFoldDB" id="A0A939DD82"/>
<dbReference type="InterPro" id="IPR050491">
    <property type="entry name" value="AmpC-like"/>
</dbReference>
<feature type="domain" description="Peptidase S12 Pab87-related C-terminal" evidence="3">
    <location>
        <begin position="408"/>
        <end position="511"/>
    </location>
</feature>
<dbReference type="InterPro" id="IPR001466">
    <property type="entry name" value="Beta-lactam-related"/>
</dbReference>
<evidence type="ECO:0000313" key="5">
    <source>
        <dbReference type="Proteomes" id="UP000664303"/>
    </source>
</evidence>
<gene>
    <name evidence="4" type="ORF">JYP50_05790</name>
</gene>
<sequence length="517" mass="55004">MKRSLLIFLAVTAASLPVAARPPAPLTPAQVDLIAEQALEDFGVPGMAVAVIQPSQPAMTRGYGRRVYDQAGEVGAQTLFGIGSISKAFTTAALAQLVEQGKLSWDDRVVDHLPEFRMNDPWVTRQFQVRDLVTHRSGLPPYAGDLVILSEEKANREAIYRALANFPAASSFRTEFAYDNLLYVVAGDLLERLSGLSWGDYVARHLLEPLGMSDCEPSVERVPDGAERAAAHDLADGKLSVVDFPLPPVTEAAGGIFCNASGMARWVRFNLGVSGADAADVLSRDSVEELWRPVTPIPVAPHLRTYGGSSFSAYGLGWFVSDSYGTLNAQHGGGLPGMVSYLSLYPEAGLGVMVMTNRSSGAARAVAMQIAEQAFTEQPRDIIAALAQGPAGAGEAVVGEDAGVESAAAPRPALPLARYAGRYTDAWFGDVDVRVVDGALHMDLGSADLTGVLEPVDGDRFIARWANRGLRADAYVMFRVNGAGDVVGAAMEAESSHTDPSFDFHDLDLEKVPADAS</sequence>
<keyword evidence="4" id="KW-0378">Hydrolase</keyword>
<dbReference type="InterPro" id="IPR021860">
    <property type="entry name" value="Peptidase_S12_Pab87-rel_C"/>
</dbReference>
<dbReference type="Pfam" id="PF00144">
    <property type="entry name" value="Beta-lactamase"/>
    <property type="match status" value="1"/>
</dbReference>
<reference evidence="4" key="1">
    <citation type="submission" date="2021-02" db="EMBL/GenBank/DDBJ databases">
        <title>PHA producing bacteria isolated from coastal sediment in Guangdong, Shenzhen.</title>
        <authorList>
            <person name="Zheng W."/>
            <person name="Yu S."/>
            <person name="Huang Y."/>
        </authorList>
    </citation>
    <scope>NUCLEOTIDE SEQUENCE</scope>
    <source>
        <strain evidence="4">TN14-10</strain>
    </source>
</reference>
<dbReference type="EMBL" id="JAFKCZ010000004">
    <property type="protein sequence ID" value="MBN7796088.1"/>
    <property type="molecule type" value="Genomic_DNA"/>
</dbReference>
<dbReference type="Gene3D" id="2.40.128.600">
    <property type="match status" value="1"/>
</dbReference>
<organism evidence="4 5">
    <name type="scientific">Parahaliea mediterranea</name>
    <dbReference type="NCBI Taxonomy" id="651086"/>
    <lineage>
        <taxon>Bacteria</taxon>
        <taxon>Pseudomonadati</taxon>
        <taxon>Pseudomonadota</taxon>
        <taxon>Gammaproteobacteria</taxon>
        <taxon>Cellvibrionales</taxon>
        <taxon>Halieaceae</taxon>
        <taxon>Parahaliea</taxon>
    </lineage>
</organism>
<dbReference type="GO" id="GO:0016787">
    <property type="term" value="F:hydrolase activity"/>
    <property type="evidence" value="ECO:0007669"/>
    <property type="project" value="UniProtKB-KW"/>
</dbReference>
<dbReference type="SUPFAM" id="SSF56601">
    <property type="entry name" value="beta-lactamase/transpeptidase-like"/>
    <property type="match status" value="1"/>
</dbReference>
<dbReference type="Gene3D" id="3.40.710.10">
    <property type="entry name" value="DD-peptidase/beta-lactamase superfamily"/>
    <property type="match status" value="1"/>
</dbReference>
<feature type="signal peptide" evidence="1">
    <location>
        <begin position="1"/>
        <end position="20"/>
    </location>
</feature>
<feature type="chain" id="PRO_5038142066" evidence="1">
    <location>
        <begin position="21"/>
        <end position="517"/>
    </location>
</feature>